<name>A0A4R3Q1Z2_9HYPH</name>
<dbReference type="Proteomes" id="UP000295547">
    <property type="component" value="Unassembled WGS sequence"/>
</dbReference>
<dbReference type="Pfam" id="PF03088">
    <property type="entry name" value="Str_synth"/>
    <property type="match status" value="1"/>
</dbReference>
<accession>A0A4R3Q1Z2</accession>
<feature type="domain" description="Strictosidine synthase conserved region" evidence="4">
    <location>
        <begin position="156"/>
        <end position="247"/>
    </location>
</feature>
<keyword evidence="6" id="KW-1185">Reference proteome</keyword>
<proteinExistence type="inferred from homology"/>
<sequence>MKLQIVIQRSSKAVAALAAIFVTAFALMVQSSDFRPATWIPGPYSQGARNEDLSGARPVAQEILSGPEDVAVDSRGRVFTGTVDGIIWRADLTAGTPRFERFASVGGRPLGLVIGANDILYVANHGMGLRAVSPDGEVSSLLTEVAGTPILFANDLAMDVDGIIYLSDSSSRYNVSTIGVQGTYGVPDLLEGRPFGRVIRFDTRSRVASVLATRLYFPNGIAISRDRRSIVVAETNRYRLSRIWLDAPRTGERETLVDNLKGSADGLTGIGDGRMLLAAYHRSLVLDESVLPSWLMRHVVARLPNSFFTRNAPDGFICVIDDHTGEVLQEFHGGTEEAAAPANAVLWNGELFIGTLFASAVTRIELPIALPFTQTSAN</sequence>
<dbReference type="SUPFAM" id="SSF63829">
    <property type="entry name" value="Calcium-dependent phosphotriesterase"/>
    <property type="match status" value="1"/>
</dbReference>
<comment type="similarity">
    <text evidence="1">Belongs to the strictosidine synthase family.</text>
</comment>
<reference evidence="5 6" key="1">
    <citation type="submission" date="2019-03" db="EMBL/GenBank/DDBJ databases">
        <title>Genomic Encyclopedia of Type Strains, Phase IV (KMG-V): Genome sequencing to study the core and pangenomes of soil and plant-associated prokaryotes.</title>
        <authorList>
            <person name="Whitman W."/>
        </authorList>
    </citation>
    <scope>NUCLEOTIDE SEQUENCE [LARGE SCALE GENOMIC DNA]</scope>
    <source>
        <strain evidence="5 6">Gr42</strain>
    </source>
</reference>
<evidence type="ECO:0000256" key="1">
    <source>
        <dbReference type="ARBA" id="ARBA00009191"/>
    </source>
</evidence>
<evidence type="ECO:0000313" key="5">
    <source>
        <dbReference type="EMBL" id="TCU14971.1"/>
    </source>
</evidence>
<dbReference type="GO" id="GO:0012505">
    <property type="term" value="C:endomembrane system"/>
    <property type="evidence" value="ECO:0007669"/>
    <property type="project" value="TreeGrafter"/>
</dbReference>
<dbReference type="EMBL" id="SMBJ01000023">
    <property type="protein sequence ID" value="TCU14971.1"/>
    <property type="molecule type" value="Genomic_DNA"/>
</dbReference>
<dbReference type="AlphaFoldDB" id="A0A4R3Q1Z2"/>
<comment type="caution">
    <text evidence="5">The sequence shown here is derived from an EMBL/GenBank/DDBJ whole genome shotgun (WGS) entry which is preliminary data.</text>
</comment>
<keyword evidence="3" id="KW-0325">Glycoprotein</keyword>
<dbReference type="PANTHER" id="PTHR10426:SF88">
    <property type="entry name" value="ADIPOCYTE PLASMA MEMBRANE-ASSOCIATED PROTEIN HEMOMUCIN-RELATED"/>
    <property type="match status" value="1"/>
</dbReference>
<keyword evidence="2" id="KW-0597">Phosphoprotein</keyword>
<dbReference type="OrthoDB" id="9775406at2"/>
<dbReference type="RefSeq" id="WP_132662556.1">
    <property type="nucleotide sequence ID" value="NZ_SMBJ01000023.1"/>
</dbReference>
<dbReference type="InterPro" id="IPR018119">
    <property type="entry name" value="Strictosidine_synth_cons-reg"/>
</dbReference>
<organism evidence="5 6">
    <name type="scientific">Rhizobium azibense</name>
    <dbReference type="NCBI Taxonomy" id="1136135"/>
    <lineage>
        <taxon>Bacteria</taxon>
        <taxon>Pseudomonadati</taxon>
        <taxon>Pseudomonadota</taxon>
        <taxon>Alphaproteobacteria</taxon>
        <taxon>Hyphomicrobiales</taxon>
        <taxon>Rhizobiaceae</taxon>
        <taxon>Rhizobium/Agrobacterium group</taxon>
        <taxon>Rhizobium</taxon>
    </lineage>
</organism>
<evidence type="ECO:0000256" key="2">
    <source>
        <dbReference type="ARBA" id="ARBA00022553"/>
    </source>
</evidence>
<dbReference type="PANTHER" id="PTHR10426">
    <property type="entry name" value="STRICTOSIDINE SYNTHASE-RELATED"/>
    <property type="match status" value="1"/>
</dbReference>
<dbReference type="GO" id="GO:0016787">
    <property type="term" value="F:hydrolase activity"/>
    <property type="evidence" value="ECO:0007669"/>
    <property type="project" value="TreeGrafter"/>
</dbReference>
<evidence type="ECO:0000313" key="6">
    <source>
        <dbReference type="Proteomes" id="UP000295547"/>
    </source>
</evidence>
<protein>
    <submittedName>
        <fullName evidence="5">Gluconolactonase</fullName>
    </submittedName>
</protein>
<dbReference type="Pfam" id="PF20067">
    <property type="entry name" value="SSL_N"/>
    <property type="match status" value="1"/>
</dbReference>
<dbReference type="InterPro" id="IPR011042">
    <property type="entry name" value="6-blade_b-propeller_TolB-like"/>
</dbReference>
<evidence type="ECO:0000259" key="4">
    <source>
        <dbReference type="Pfam" id="PF03088"/>
    </source>
</evidence>
<dbReference type="Gene3D" id="2.120.10.30">
    <property type="entry name" value="TolB, C-terminal domain"/>
    <property type="match status" value="1"/>
</dbReference>
<gene>
    <name evidence="5" type="ORF">EV130_12318</name>
</gene>
<evidence type="ECO:0000256" key="3">
    <source>
        <dbReference type="ARBA" id="ARBA00023180"/>
    </source>
</evidence>